<evidence type="ECO:0000313" key="2">
    <source>
        <dbReference type="EMBL" id="TRZ19645.1"/>
    </source>
</evidence>
<protein>
    <submittedName>
        <fullName evidence="2">Uncharacterized protein</fullName>
    </submittedName>
</protein>
<dbReference type="Proteomes" id="UP000796761">
    <property type="component" value="Unassembled WGS sequence"/>
</dbReference>
<evidence type="ECO:0000313" key="3">
    <source>
        <dbReference type="Proteomes" id="UP000796761"/>
    </source>
</evidence>
<accession>A0A8K1GLF1</accession>
<organism evidence="2 3">
    <name type="scientific">Zosterops borbonicus</name>
    <dbReference type="NCBI Taxonomy" id="364589"/>
    <lineage>
        <taxon>Eukaryota</taxon>
        <taxon>Metazoa</taxon>
        <taxon>Chordata</taxon>
        <taxon>Craniata</taxon>
        <taxon>Vertebrata</taxon>
        <taxon>Euteleostomi</taxon>
        <taxon>Archelosauria</taxon>
        <taxon>Archosauria</taxon>
        <taxon>Dinosauria</taxon>
        <taxon>Saurischia</taxon>
        <taxon>Theropoda</taxon>
        <taxon>Coelurosauria</taxon>
        <taxon>Aves</taxon>
        <taxon>Neognathae</taxon>
        <taxon>Neoaves</taxon>
        <taxon>Telluraves</taxon>
        <taxon>Australaves</taxon>
        <taxon>Passeriformes</taxon>
        <taxon>Sylvioidea</taxon>
        <taxon>Zosteropidae</taxon>
        <taxon>Zosterops</taxon>
    </lineage>
</organism>
<gene>
    <name evidence="2" type="ORF">HGM15179_007513</name>
</gene>
<name>A0A8K1GLF1_9PASS</name>
<dbReference type="EMBL" id="SWJQ01000178">
    <property type="protein sequence ID" value="TRZ19645.1"/>
    <property type="molecule type" value="Genomic_DNA"/>
</dbReference>
<evidence type="ECO:0000256" key="1">
    <source>
        <dbReference type="SAM" id="MobiDB-lite"/>
    </source>
</evidence>
<feature type="region of interest" description="Disordered" evidence="1">
    <location>
        <begin position="1"/>
        <end position="29"/>
    </location>
</feature>
<keyword evidence="3" id="KW-1185">Reference proteome</keyword>
<proteinExistence type="predicted"/>
<comment type="caution">
    <text evidence="2">The sequence shown here is derived from an EMBL/GenBank/DDBJ whole genome shotgun (WGS) entry which is preliminary data.</text>
</comment>
<reference evidence="2" key="1">
    <citation type="submission" date="2019-04" db="EMBL/GenBank/DDBJ databases">
        <title>Genome assembly of Zosterops borbonicus 15179.</title>
        <authorList>
            <person name="Leroy T."/>
            <person name="Anselmetti Y."/>
            <person name="Tilak M.-K."/>
            <person name="Nabholz B."/>
        </authorList>
    </citation>
    <scope>NUCLEOTIDE SEQUENCE</scope>
    <source>
        <strain evidence="2">HGM_15179</strain>
        <tissue evidence="2">Muscle</tissue>
    </source>
</reference>
<dbReference type="AlphaFoldDB" id="A0A8K1GLF1"/>
<sequence>MARSVDQALLRGPSNGIRGNGQKLKEVPPKHEEELRFASDHSLEQIAQRGYGVSFTGDIPDPCCGMTLFDSGSIAVSPELILLSGSQHQFQQDVHSCPSEGTVPFQGQGTPRLHGRAGALWGLVWDRDRTVRLCCLIQAARDTEEEMEVDMDREESMEVDVKETVEEMEVSEVEELEEMMKVDMKEEMEDMEMNEEDEEEPMIVG</sequence>